<name>A0A843AHE3_METFO</name>
<dbReference type="AlphaFoldDB" id="A0A843AHE3"/>
<organism evidence="1 2">
    <name type="scientific">Methanobacterium formicicum</name>
    <dbReference type="NCBI Taxonomy" id="2162"/>
    <lineage>
        <taxon>Archaea</taxon>
        <taxon>Methanobacteriati</taxon>
        <taxon>Methanobacteriota</taxon>
        <taxon>Methanomada group</taxon>
        <taxon>Methanobacteria</taxon>
        <taxon>Methanobacteriales</taxon>
        <taxon>Methanobacteriaceae</taxon>
        <taxon>Methanobacterium</taxon>
    </lineage>
</organism>
<protein>
    <submittedName>
        <fullName evidence="1">Uncharacterized protein</fullName>
    </submittedName>
</protein>
<gene>
    <name evidence="1" type="ORF">ISP06_03720</name>
</gene>
<reference evidence="1" key="1">
    <citation type="submission" date="2020-10" db="EMBL/GenBank/DDBJ databases">
        <title>Dehalococcoides mccartyi of a TCE/Cr reducing biochatode.</title>
        <authorList>
            <person name="Matturro B."/>
        </authorList>
    </citation>
    <scope>NUCLEOTIDE SEQUENCE</scope>
    <source>
        <strain evidence="1">Bin2</strain>
    </source>
</reference>
<dbReference type="EMBL" id="JADIIL010000014">
    <property type="protein sequence ID" value="MBF4474567.1"/>
    <property type="molecule type" value="Genomic_DNA"/>
</dbReference>
<dbReference type="RefSeq" id="WP_276698604.1">
    <property type="nucleotide sequence ID" value="NZ_JADIIL010000014.1"/>
</dbReference>
<sequence>MNSVDKKLREILLEYRDTLDIGKATRAIKKVFDGLCLYGDDIPLQCFNCGDDIRPFSKDKTVKLHFDPGTPDTRVTPGEPATAYLECEKCSGGVV</sequence>
<dbReference type="Proteomes" id="UP000606900">
    <property type="component" value="Unassembled WGS sequence"/>
</dbReference>
<comment type="caution">
    <text evidence="1">The sequence shown here is derived from an EMBL/GenBank/DDBJ whole genome shotgun (WGS) entry which is preliminary data.</text>
</comment>
<accession>A0A843AHE3</accession>
<evidence type="ECO:0000313" key="2">
    <source>
        <dbReference type="Proteomes" id="UP000606900"/>
    </source>
</evidence>
<proteinExistence type="predicted"/>
<evidence type="ECO:0000313" key="1">
    <source>
        <dbReference type="EMBL" id="MBF4474567.1"/>
    </source>
</evidence>